<organism evidence="8 9">
    <name type="scientific">Trichonephila inaurata madagascariensis</name>
    <dbReference type="NCBI Taxonomy" id="2747483"/>
    <lineage>
        <taxon>Eukaryota</taxon>
        <taxon>Metazoa</taxon>
        <taxon>Ecdysozoa</taxon>
        <taxon>Arthropoda</taxon>
        <taxon>Chelicerata</taxon>
        <taxon>Arachnida</taxon>
        <taxon>Araneae</taxon>
        <taxon>Araneomorphae</taxon>
        <taxon>Entelegynae</taxon>
        <taxon>Araneoidea</taxon>
        <taxon>Nephilidae</taxon>
        <taxon>Trichonephila</taxon>
        <taxon>Trichonephila inaurata</taxon>
    </lineage>
</organism>
<evidence type="ECO:0000256" key="5">
    <source>
        <dbReference type="ARBA" id="ARBA00023004"/>
    </source>
</evidence>
<sequence length="178" mass="20065">MGFVVSKLWSLWSPAGYDEPDPATGITPRQRDIVQNTWKIVRAETRKNGIQFFLKFFETYPEYQKLFKGFANVPMSELAQNGKLLGHALSVMYALNSIVDNLSDVESLLQVLEKIGISHQPRRINGSHFQNLAKVLVSFLKEALGPRIMNPTAEEAWRKSLEVANSVIIKALETSTET</sequence>
<dbReference type="GO" id="GO:0005344">
    <property type="term" value="F:oxygen carrier activity"/>
    <property type="evidence" value="ECO:0007669"/>
    <property type="project" value="UniProtKB-KW"/>
</dbReference>
<dbReference type="EMBL" id="BMAV01027429">
    <property type="protein sequence ID" value="GFS59282.1"/>
    <property type="molecule type" value="Genomic_DNA"/>
</dbReference>
<dbReference type="Gene3D" id="1.10.490.10">
    <property type="entry name" value="Globins"/>
    <property type="match status" value="1"/>
</dbReference>
<evidence type="ECO:0000256" key="1">
    <source>
        <dbReference type="ARBA" id="ARBA00022448"/>
    </source>
</evidence>
<comment type="similarity">
    <text evidence="6">Belongs to the globin family.</text>
</comment>
<accession>A0A8X6IU64</accession>
<dbReference type="CDD" id="cd01040">
    <property type="entry name" value="Mb-like"/>
    <property type="match status" value="1"/>
</dbReference>
<evidence type="ECO:0000256" key="6">
    <source>
        <dbReference type="RuleBase" id="RU000356"/>
    </source>
</evidence>
<evidence type="ECO:0000256" key="2">
    <source>
        <dbReference type="ARBA" id="ARBA00022617"/>
    </source>
</evidence>
<comment type="caution">
    <text evidence="8">The sequence shown here is derived from an EMBL/GenBank/DDBJ whole genome shotgun (WGS) entry which is preliminary data.</text>
</comment>
<keyword evidence="2 6" id="KW-0349">Heme</keyword>
<keyword evidence="1 6" id="KW-0813">Transport</keyword>
<dbReference type="InterPro" id="IPR000971">
    <property type="entry name" value="Globin"/>
</dbReference>
<dbReference type="GO" id="GO:0005833">
    <property type="term" value="C:hemoglobin complex"/>
    <property type="evidence" value="ECO:0007669"/>
    <property type="project" value="InterPro"/>
</dbReference>
<dbReference type="InterPro" id="IPR002336">
    <property type="entry name" value="Erythrocruorin"/>
</dbReference>
<dbReference type="Pfam" id="PF00042">
    <property type="entry name" value="Globin"/>
    <property type="match status" value="1"/>
</dbReference>
<keyword evidence="5" id="KW-0408">Iron</keyword>
<keyword evidence="9" id="KW-1185">Reference proteome</keyword>
<proteinExistence type="inferred from homology"/>
<dbReference type="OrthoDB" id="436496at2759"/>
<gene>
    <name evidence="8" type="ORF">TNIN_174191</name>
</gene>
<dbReference type="InterPro" id="IPR012292">
    <property type="entry name" value="Globin/Proto"/>
</dbReference>
<evidence type="ECO:0000256" key="3">
    <source>
        <dbReference type="ARBA" id="ARBA00022621"/>
    </source>
</evidence>
<dbReference type="Proteomes" id="UP000886998">
    <property type="component" value="Unassembled WGS sequence"/>
</dbReference>
<dbReference type="InterPro" id="IPR044399">
    <property type="entry name" value="Mb-like_M"/>
</dbReference>
<keyword evidence="4" id="KW-0479">Metal-binding</keyword>
<dbReference type="GO" id="GO:0046872">
    <property type="term" value="F:metal ion binding"/>
    <property type="evidence" value="ECO:0007669"/>
    <property type="project" value="UniProtKB-KW"/>
</dbReference>
<dbReference type="PRINTS" id="PR00611">
    <property type="entry name" value="ERYTHCRUORIN"/>
</dbReference>
<evidence type="ECO:0000313" key="9">
    <source>
        <dbReference type="Proteomes" id="UP000886998"/>
    </source>
</evidence>
<keyword evidence="3 6" id="KW-0561">Oxygen transport</keyword>
<evidence type="ECO:0000259" key="7">
    <source>
        <dbReference type="PROSITE" id="PS01033"/>
    </source>
</evidence>
<dbReference type="GO" id="GO:0019825">
    <property type="term" value="F:oxygen binding"/>
    <property type="evidence" value="ECO:0007669"/>
    <property type="project" value="InterPro"/>
</dbReference>
<dbReference type="SUPFAM" id="SSF46458">
    <property type="entry name" value="Globin-like"/>
    <property type="match status" value="1"/>
</dbReference>
<dbReference type="InterPro" id="IPR009050">
    <property type="entry name" value="Globin-like_sf"/>
</dbReference>
<name>A0A8X6IU64_9ARAC</name>
<dbReference type="PROSITE" id="PS01033">
    <property type="entry name" value="GLOBIN"/>
    <property type="match status" value="1"/>
</dbReference>
<dbReference type="GO" id="GO:0020037">
    <property type="term" value="F:heme binding"/>
    <property type="evidence" value="ECO:0007669"/>
    <property type="project" value="InterPro"/>
</dbReference>
<protein>
    <recommendedName>
        <fullName evidence="7">Globin domain-containing protein</fullName>
    </recommendedName>
</protein>
<evidence type="ECO:0000313" key="8">
    <source>
        <dbReference type="EMBL" id="GFS59282.1"/>
    </source>
</evidence>
<feature type="domain" description="Globin" evidence="7">
    <location>
        <begin position="25"/>
        <end position="173"/>
    </location>
</feature>
<dbReference type="PANTHER" id="PTHR47217:SF1">
    <property type="entry name" value="GLOBIN-LIKE PROTEIN"/>
    <property type="match status" value="1"/>
</dbReference>
<evidence type="ECO:0000256" key="4">
    <source>
        <dbReference type="ARBA" id="ARBA00022723"/>
    </source>
</evidence>
<dbReference type="AlphaFoldDB" id="A0A8X6IU64"/>
<dbReference type="GO" id="GO:0005576">
    <property type="term" value="C:extracellular region"/>
    <property type="evidence" value="ECO:0007669"/>
    <property type="project" value="InterPro"/>
</dbReference>
<reference evidence="8" key="1">
    <citation type="submission" date="2020-08" db="EMBL/GenBank/DDBJ databases">
        <title>Multicomponent nature underlies the extraordinary mechanical properties of spider dragline silk.</title>
        <authorList>
            <person name="Kono N."/>
            <person name="Nakamura H."/>
            <person name="Mori M."/>
            <person name="Yoshida Y."/>
            <person name="Ohtoshi R."/>
            <person name="Malay A.D."/>
            <person name="Moran D.A.P."/>
            <person name="Tomita M."/>
            <person name="Numata K."/>
            <person name="Arakawa K."/>
        </authorList>
    </citation>
    <scope>NUCLEOTIDE SEQUENCE</scope>
</reference>
<dbReference type="PANTHER" id="PTHR47217">
    <property type="entry name" value="GLOBIN-LIKE PROTEIN"/>
    <property type="match status" value="1"/>
</dbReference>